<keyword evidence="4" id="KW-0479">Metal-binding</keyword>
<dbReference type="GO" id="GO:0003723">
    <property type="term" value="F:RNA binding"/>
    <property type="evidence" value="ECO:0007669"/>
    <property type="project" value="UniProtKB-KW"/>
</dbReference>
<proteinExistence type="inferred from homology"/>
<name>A0A399EGZ7_9DEIN</name>
<dbReference type="SUPFAM" id="SSF140864">
    <property type="entry name" value="TROVE domain-like"/>
    <property type="match status" value="1"/>
</dbReference>
<dbReference type="PROSITE" id="PS50988">
    <property type="entry name" value="TROVE"/>
    <property type="match status" value="1"/>
</dbReference>
<accession>A0A399EGZ7</accession>
<keyword evidence="6 8" id="KW-0687">Ribonucleoprotein</keyword>
<keyword evidence="5" id="KW-0694">RNA-binding</keyword>
<dbReference type="InterPro" id="IPR036465">
    <property type="entry name" value="vWFA_dom_sf"/>
</dbReference>
<evidence type="ECO:0000256" key="3">
    <source>
        <dbReference type="ARBA" id="ARBA00022490"/>
    </source>
</evidence>
<dbReference type="RefSeq" id="WP_119361244.1">
    <property type="nucleotide sequence ID" value="NZ_QWKZ01000154.1"/>
</dbReference>
<evidence type="ECO:0000259" key="7">
    <source>
        <dbReference type="PROSITE" id="PS50988"/>
    </source>
</evidence>
<evidence type="ECO:0000256" key="5">
    <source>
        <dbReference type="ARBA" id="ARBA00022884"/>
    </source>
</evidence>
<dbReference type="InterPro" id="IPR040322">
    <property type="entry name" value="TROVE2"/>
</dbReference>
<evidence type="ECO:0000256" key="1">
    <source>
        <dbReference type="ARBA" id="ARBA00004496"/>
    </source>
</evidence>
<sequence>MSFNPVQKTEVHFRTHQGGCGFAPTAKQELLLLLAGSLFAGDLFYEGRGERERRFFDLAARVTQEDPEFVSILATYARQVLGLRSGPAALLAHLFWWAPREVALGTAPRVWLRGDEHLETLAYTRAQGWKLKKALKKAVAKRLNSMSPHALLKYHKKGHTFSQRDALILAHPRPRDQAHAMVYEWLVRGKEALPEAQAFVAHLLAERPIWERVLSERGSTPEAWREALPHMGGLALVRNLGNLHRHGLLEVPGVERHVLRRLGNKEEVRRMGLFPHQWLLALLRGEEEGWPGWVLGALAAALESSLPEIPLYGETLILVDVSGSMFTPLSARGEATYALAAAGLGALLYRHAGGRLVGFDDEIHPVDLPPRVPLLSLVKALLAQRARGGTCLGHALRETLPGFSGVRLVIFTDEQVADDAETPLRAWVRQGKDRRAYVVNVAGYAPLAFPEGGIHRLAGFSDRLLEVLLLLEAKEAADWMRKRVEGDWATTSDVEEEEA</sequence>
<evidence type="ECO:0000256" key="2">
    <source>
        <dbReference type="ARBA" id="ARBA00007814"/>
    </source>
</evidence>
<dbReference type="Gene3D" id="3.40.50.410">
    <property type="entry name" value="von Willebrand factor, type A domain"/>
    <property type="match status" value="1"/>
</dbReference>
<dbReference type="EMBL" id="QWKZ01000154">
    <property type="protein sequence ID" value="RIH81542.1"/>
    <property type="molecule type" value="Genomic_DNA"/>
</dbReference>
<organism evidence="8 9">
    <name type="scientific">Meiothermus luteus</name>
    <dbReference type="NCBI Taxonomy" id="2026184"/>
    <lineage>
        <taxon>Bacteria</taxon>
        <taxon>Thermotogati</taxon>
        <taxon>Deinococcota</taxon>
        <taxon>Deinococci</taxon>
        <taxon>Thermales</taxon>
        <taxon>Thermaceae</taxon>
        <taxon>Meiothermus</taxon>
    </lineage>
</organism>
<dbReference type="Pfam" id="PF05731">
    <property type="entry name" value="TROVE"/>
    <property type="match status" value="1"/>
</dbReference>
<gene>
    <name evidence="8" type="primary">rsr</name>
    <name evidence="8" type="ORF">Mlute_02770</name>
</gene>
<evidence type="ECO:0000256" key="6">
    <source>
        <dbReference type="ARBA" id="ARBA00023274"/>
    </source>
</evidence>
<dbReference type="SUPFAM" id="SSF53300">
    <property type="entry name" value="vWA-like"/>
    <property type="match status" value="1"/>
</dbReference>
<dbReference type="OrthoDB" id="30417at2"/>
<dbReference type="GO" id="GO:1990904">
    <property type="term" value="C:ribonucleoprotein complex"/>
    <property type="evidence" value="ECO:0007669"/>
    <property type="project" value="UniProtKB-KW"/>
</dbReference>
<evidence type="ECO:0000313" key="9">
    <source>
        <dbReference type="Proteomes" id="UP000265800"/>
    </source>
</evidence>
<keyword evidence="9" id="KW-1185">Reference proteome</keyword>
<protein>
    <submittedName>
        <fullName evidence="8">60 kDa SS-A/Ro ribonucleoprotein</fullName>
    </submittedName>
</protein>
<comment type="subcellular location">
    <subcellularLocation>
        <location evidence="1">Cytoplasm</location>
    </subcellularLocation>
</comment>
<dbReference type="PANTHER" id="PTHR14202">
    <property type="entry name" value="60 KDA RIBONUCLEOPROTEIN SSA/RO"/>
    <property type="match status" value="1"/>
</dbReference>
<reference evidence="8 9" key="1">
    <citation type="submission" date="2018-08" db="EMBL/GenBank/DDBJ databases">
        <title>Meiothermus luteus KCTC 52599 genome sequencing project.</title>
        <authorList>
            <person name="Da Costa M.S."/>
            <person name="Albuquerque L."/>
            <person name="Raposo P."/>
            <person name="Froufe H.J.C."/>
            <person name="Barroso C.S."/>
            <person name="Egas C."/>
        </authorList>
    </citation>
    <scope>NUCLEOTIDE SEQUENCE [LARGE SCALE GENOMIC DNA]</scope>
    <source>
        <strain evidence="8 9">KCTC 52599</strain>
    </source>
</reference>
<dbReference type="AlphaFoldDB" id="A0A399EGZ7"/>
<evidence type="ECO:0000256" key="4">
    <source>
        <dbReference type="ARBA" id="ARBA00022723"/>
    </source>
</evidence>
<comment type="caution">
    <text evidence="8">The sequence shown here is derived from an EMBL/GenBank/DDBJ whole genome shotgun (WGS) entry which is preliminary data.</text>
</comment>
<dbReference type="InterPro" id="IPR037214">
    <property type="entry name" value="TROVE_dom_sf"/>
</dbReference>
<feature type="domain" description="TROVE" evidence="7">
    <location>
        <begin position="13"/>
        <end position="314"/>
    </location>
</feature>
<dbReference type="PANTHER" id="PTHR14202:SF0">
    <property type="entry name" value="RNA-BINDING PROTEIN RO60"/>
    <property type="match status" value="1"/>
</dbReference>
<evidence type="ECO:0000313" key="8">
    <source>
        <dbReference type="EMBL" id="RIH81542.1"/>
    </source>
</evidence>
<dbReference type="GO" id="GO:0046872">
    <property type="term" value="F:metal ion binding"/>
    <property type="evidence" value="ECO:0007669"/>
    <property type="project" value="UniProtKB-KW"/>
</dbReference>
<dbReference type="Proteomes" id="UP000265800">
    <property type="component" value="Unassembled WGS sequence"/>
</dbReference>
<dbReference type="InterPro" id="IPR008858">
    <property type="entry name" value="TROVE_dom"/>
</dbReference>
<keyword evidence="3" id="KW-0963">Cytoplasm</keyword>
<dbReference type="GO" id="GO:0005737">
    <property type="term" value="C:cytoplasm"/>
    <property type="evidence" value="ECO:0007669"/>
    <property type="project" value="UniProtKB-SubCell"/>
</dbReference>
<comment type="similarity">
    <text evidence="2">Belongs to the Ro 60 kDa family.</text>
</comment>